<reference evidence="2" key="1">
    <citation type="journal article" date="2023" name="PhytoFront">
        <title>Draft Genome Resources of Seven Strains of Tilletia horrida, Causal Agent of Kernel Smut of Rice.</title>
        <authorList>
            <person name="Khanal S."/>
            <person name="Antony Babu S."/>
            <person name="Zhou X.G."/>
        </authorList>
    </citation>
    <scope>NUCLEOTIDE SEQUENCE</scope>
    <source>
        <strain evidence="2">TX3</strain>
    </source>
</reference>
<feature type="compositionally biased region" description="Acidic residues" evidence="1">
    <location>
        <begin position="590"/>
        <end position="599"/>
    </location>
</feature>
<name>A0AAN6GFF2_9BASI</name>
<dbReference type="Proteomes" id="UP001176521">
    <property type="component" value="Unassembled WGS sequence"/>
</dbReference>
<sequence>MFSRFTVTPKSDIPDVVAQFANQKRFLARKSSSPSPSQSSEPGAFPVAVELDDARVYFPGQLVRAKVTLPADADAGGDVVCEYKAWTHAYGWVSSGSGTYPIFEKDVHFSVEGSIPPPPSSSAGTGLTISKDDSGGPNTWIVSTRLPTSIAVKSSWRSVEQTSAVPPTCKTVKKGSLHNSVFWTFKLTLKRSGNLKRNLRVWKPFLVLPLAPQLPPVPNLPMLVVSPEGIPPTPKSIATQLPSSWQTFSFQSKIKSNLVFSKATVSIHLFLPKTENVRPGPVPVLLHVAVSAKKESDLLSAGSVRLPDLPLSDSPNAGFQNWAEANSSSVGQSKAKDKDKEDSSEQYQPTFEITRYTRSRAHGADNRARHRIPAFVQWDAPAFLSAAHSKQVEQNMDHGYAWTEPMPTEKAGLIATADEDDDQSSLPLFTRSALLTGRLLINVPPPIDSYNLRIKYKLRFRWAQPGMGNTIAAKLGRWIASSGVDAAELARLGGERPAVGKEEDQSEVWRELDRRVLGPRYALLASGQAGLDDDDEDDDDDGKDDKFDDDDDDDGGDSKKTGFFSKFRSNRHSATAGAEDKSGAQRGEHDDSDDSDDSDDVAHLKAKMAAADLAEGRRKD</sequence>
<accession>A0AAN6GFF2</accession>
<proteinExistence type="predicted"/>
<dbReference type="AlphaFoldDB" id="A0AAN6GFF2"/>
<feature type="region of interest" description="Disordered" evidence="1">
    <location>
        <begin position="526"/>
        <end position="600"/>
    </location>
</feature>
<feature type="compositionally biased region" description="Basic and acidic residues" evidence="1">
    <location>
        <begin position="334"/>
        <end position="343"/>
    </location>
</feature>
<gene>
    <name evidence="2" type="ORF">OC842_003832</name>
</gene>
<evidence type="ECO:0000313" key="2">
    <source>
        <dbReference type="EMBL" id="KAK0530723.1"/>
    </source>
</evidence>
<protein>
    <submittedName>
        <fullName evidence="2">Uncharacterized protein</fullName>
    </submittedName>
</protein>
<dbReference type="EMBL" id="JAPDMQ010000206">
    <property type="protein sequence ID" value="KAK0530723.1"/>
    <property type="molecule type" value="Genomic_DNA"/>
</dbReference>
<organism evidence="2 3">
    <name type="scientific">Tilletia horrida</name>
    <dbReference type="NCBI Taxonomy" id="155126"/>
    <lineage>
        <taxon>Eukaryota</taxon>
        <taxon>Fungi</taxon>
        <taxon>Dikarya</taxon>
        <taxon>Basidiomycota</taxon>
        <taxon>Ustilaginomycotina</taxon>
        <taxon>Exobasidiomycetes</taxon>
        <taxon>Tilletiales</taxon>
        <taxon>Tilletiaceae</taxon>
        <taxon>Tilletia</taxon>
    </lineage>
</organism>
<evidence type="ECO:0000256" key="1">
    <source>
        <dbReference type="SAM" id="MobiDB-lite"/>
    </source>
</evidence>
<feature type="compositionally biased region" description="Acidic residues" evidence="1">
    <location>
        <begin position="531"/>
        <end position="555"/>
    </location>
</feature>
<comment type="caution">
    <text evidence="2">The sequence shown here is derived from an EMBL/GenBank/DDBJ whole genome shotgun (WGS) entry which is preliminary data.</text>
</comment>
<feature type="compositionally biased region" description="Basic and acidic residues" evidence="1">
    <location>
        <begin position="578"/>
        <end position="589"/>
    </location>
</feature>
<keyword evidence="3" id="KW-1185">Reference proteome</keyword>
<evidence type="ECO:0000313" key="3">
    <source>
        <dbReference type="Proteomes" id="UP001176521"/>
    </source>
</evidence>
<feature type="compositionally biased region" description="Polar residues" evidence="1">
    <location>
        <begin position="317"/>
        <end position="332"/>
    </location>
</feature>
<feature type="region of interest" description="Disordered" evidence="1">
    <location>
        <begin position="317"/>
        <end position="351"/>
    </location>
</feature>